<organism evidence="3 4">
    <name type="scientific">Actinacidiphila alni</name>
    <dbReference type="NCBI Taxonomy" id="380248"/>
    <lineage>
        <taxon>Bacteria</taxon>
        <taxon>Bacillati</taxon>
        <taxon>Actinomycetota</taxon>
        <taxon>Actinomycetes</taxon>
        <taxon>Kitasatosporales</taxon>
        <taxon>Streptomycetaceae</taxon>
        <taxon>Actinacidiphila</taxon>
    </lineage>
</organism>
<proteinExistence type="predicted"/>
<feature type="chain" id="PRO_5011750278" evidence="1">
    <location>
        <begin position="34"/>
        <end position="147"/>
    </location>
</feature>
<name>A0A1I2JNA6_9ACTN</name>
<evidence type="ECO:0000256" key="1">
    <source>
        <dbReference type="SAM" id="SignalP"/>
    </source>
</evidence>
<evidence type="ECO:0000313" key="3">
    <source>
        <dbReference type="EMBL" id="SFF54181.1"/>
    </source>
</evidence>
<accession>A0A1I2JNA6</accession>
<reference evidence="3 4" key="1">
    <citation type="submission" date="2016-10" db="EMBL/GenBank/DDBJ databases">
        <authorList>
            <person name="de Groot N.N."/>
        </authorList>
    </citation>
    <scope>NUCLEOTIDE SEQUENCE [LARGE SCALE GENOMIC DNA]</scope>
    <source>
        <strain evidence="3 4">CGMCC 4.3510</strain>
    </source>
</reference>
<dbReference type="AlphaFoldDB" id="A0A1I2JNA6"/>
<dbReference type="Gene3D" id="2.30.30.40">
    <property type="entry name" value="SH3 Domains"/>
    <property type="match status" value="1"/>
</dbReference>
<dbReference type="EMBL" id="FONG01000018">
    <property type="protein sequence ID" value="SFF54181.1"/>
    <property type="molecule type" value="Genomic_DNA"/>
</dbReference>
<dbReference type="Proteomes" id="UP000199323">
    <property type="component" value="Unassembled WGS sequence"/>
</dbReference>
<protein>
    <submittedName>
        <fullName evidence="3">SH3 domain-containing protein</fullName>
    </submittedName>
</protein>
<dbReference type="Pfam" id="PF08239">
    <property type="entry name" value="SH3_3"/>
    <property type="match status" value="1"/>
</dbReference>
<dbReference type="RefSeq" id="WP_093716108.1">
    <property type="nucleotide sequence ID" value="NZ_FONG01000018.1"/>
</dbReference>
<keyword evidence="4" id="KW-1185">Reference proteome</keyword>
<feature type="signal peptide" evidence="1">
    <location>
        <begin position="1"/>
        <end position="33"/>
    </location>
</feature>
<dbReference type="InterPro" id="IPR003646">
    <property type="entry name" value="SH3-like_bac-type"/>
</dbReference>
<evidence type="ECO:0000313" key="4">
    <source>
        <dbReference type="Proteomes" id="UP000199323"/>
    </source>
</evidence>
<feature type="domain" description="SH3b" evidence="2">
    <location>
        <begin position="72"/>
        <end position="130"/>
    </location>
</feature>
<gene>
    <name evidence="3" type="ORF">SAMN05216251_11839</name>
</gene>
<sequence length="147" mass="15845">MEKIVRTRLRAGLAAALLAVTALLGMSATSASAASPEEMTSGPIPAAVTHVARAPAQQSYARTQNSSVRVNGLRFRTRASYYGTVRGLLYRGDRVQVLGAKGPWMHVRLTRRSGGGSRAGATGWVAKTYLYGPSCRSYKSWPCSVWR</sequence>
<evidence type="ECO:0000259" key="2">
    <source>
        <dbReference type="Pfam" id="PF08239"/>
    </source>
</evidence>
<keyword evidence="1" id="KW-0732">Signal</keyword>